<dbReference type="AlphaFoldDB" id="A0A2Z6QMH3"/>
<organism evidence="1 2">
    <name type="scientific">Rhizophagus clarus</name>
    <dbReference type="NCBI Taxonomy" id="94130"/>
    <lineage>
        <taxon>Eukaryota</taxon>
        <taxon>Fungi</taxon>
        <taxon>Fungi incertae sedis</taxon>
        <taxon>Mucoromycota</taxon>
        <taxon>Glomeromycotina</taxon>
        <taxon>Glomeromycetes</taxon>
        <taxon>Glomerales</taxon>
        <taxon>Glomeraceae</taxon>
        <taxon>Rhizophagus</taxon>
    </lineage>
</organism>
<dbReference type="EMBL" id="BEXD01000391">
    <property type="protein sequence ID" value="GBB87029.1"/>
    <property type="molecule type" value="Genomic_DNA"/>
</dbReference>
<proteinExistence type="predicted"/>
<keyword evidence="2" id="KW-1185">Reference proteome</keyword>
<dbReference type="STRING" id="94130.A0A2Z6QMH3"/>
<accession>A0A2Z6QMH3</accession>
<evidence type="ECO:0000313" key="2">
    <source>
        <dbReference type="Proteomes" id="UP000247702"/>
    </source>
</evidence>
<evidence type="ECO:0000313" key="1">
    <source>
        <dbReference type="EMBL" id="GBB87029.1"/>
    </source>
</evidence>
<protein>
    <submittedName>
        <fullName evidence="1">Uncharacterized protein</fullName>
    </submittedName>
</protein>
<dbReference type="Proteomes" id="UP000247702">
    <property type="component" value="Unassembled WGS sequence"/>
</dbReference>
<reference evidence="1 2" key="1">
    <citation type="submission" date="2017-11" db="EMBL/GenBank/DDBJ databases">
        <title>The genome of Rhizophagus clarus HR1 reveals common genetic basis of auxotrophy among arbuscular mycorrhizal fungi.</title>
        <authorList>
            <person name="Kobayashi Y."/>
        </authorList>
    </citation>
    <scope>NUCLEOTIDE SEQUENCE [LARGE SCALE GENOMIC DNA]</scope>
    <source>
        <strain evidence="1 2">HR1</strain>
    </source>
</reference>
<gene>
    <name evidence="1" type="ORF">RclHR1_01350004</name>
</gene>
<name>A0A2Z6QMH3_9GLOM</name>
<sequence>MIIQANHVVERWYNLQNLLTRLRTSVGDLKESQEILRSIDQLKERILNIEPTFFTKYDLEKLDKVQSEIDCTIEPKIKALDEITNDLTPENALDYIQQRCWIAEALINLTSIMGNKRTKLWKAHN</sequence>
<comment type="caution">
    <text evidence="1">The sequence shown here is derived from an EMBL/GenBank/DDBJ whole genome shotgun (WGS) entry which is preliminary data.</text>
</comment>